<proteinExistence type="inferred from homology"/>
<feature type="compositionally biased region" description="Low complexity" evidence="2">
    <location>
        <begin position="21"/>
        <end position="30"/>
    </location>
</feature>
<comment type="similarity">
    <text evidence="1">Belongs to the CFAP97 family.</text>
</comment>
<dbReference type="EMBL" id="CAUYUE010000013">
    <property type="protein sequence ID" value="CAK0785975.1"/>
    <property type="molecule type" value="Genomic_DNA"/>
</dbReference>
<feature type="compositionally biased region" description="Polar residues" evidence="2">
    <location>
        <begin position="215"/>
        <end position="230"/>
    </location>
</feature>
<name>A0AAV1IIX0_9CHLO</name>
<evidence type="ECO:0000313" key="3">
    <source>
        <dbReference type="EMBL" id="CAK0785975.1"/>
    </source>
</evidence>
<protein>
    <submittedName>
        <fullName evidence="3">Uncharacterized protein</fullName>
    </submittedName>
</protein>
<keyword evidence="4" id="KW-1185">Reference proteome</keyword>
<feature type="compositionally biased region" description="Polar residues" evidence="2">
    <location>
        <begin position="45"/>
        <end position="54"/>
    </location>
</feature>
<accession>A0AAV1IIX0</accession>
<evidence type="ECO:0000256" key="2">
    <source>
        <dbReference type="SAM" id="MobiDB-lite"/>
    </source>
</evidence>
<feature type="compositionally biased region" description="Polar residues" evidence="2">
    <location>
        <begin position="191"/>
        <end position="205"/>
    </location>
</feature>
<feature type="region of interest" description="Disordered" evidence="2">
    <location>
        <begin position="1"/>
        <end position="101"/>
    </location>
</feature>
<gene>
    <name evidence="3" type="ORF">CVIRNUC_009188</name>
</gene>
<feature type="region of interest" description="Disordered" evidence="2">
    <location>
        <begin position="180"/>
        <end position="251"/>
    </location>
</feature>
<feature type="compositionally biased region" description="Basic and acidic residues" evidence="2">
    <location>
        <begin position="33"/>
        <end position="44"/>
    </location>
</feature>
<organism evidence="3 4">
    <name type="scientific">Coccomyxa viridis</name>
    <dbReference type="NCBI Taxonomy" id="1274662"/>
    <lineage>
        <taxon>Eukaryota</taxon>
        <taxon>Viridiplantae</taxon>
        <taxon>Chlorophyta</taxon>
        <taxon>core chlorophytes</taxon>
        <taxon>Trebouxiophyceae</taxon>
        <taxon>Trebouxiophyceae incertae sedis</taxon>
        <taxon>Coccomyxaceae</taxon>
        <taxon>Coccomyxa</taxon>
    </lineage>
</organism>
<dbReference type="Pfam" id="PF13879">
    <property type="entry name" value="Hmw_CFAP97"/>
    <property type="match status" value="1"/>
</dbReference>
<comment type="caution">
    <text evidence="3">The sequence shown here is derived from an EMBL/GenBank/DDBJ whole genome shotgun (WGS) entry which is preliminary data.</text>
</comment>
<dbReference type="InterPro" id="IPR029488">
    <property type="entry name" value="Hmw/CFAP97"/>
</dbReference>
<evidence type="ECO:0000313" key="4">
    <source>
        <dbReference type="Proteomes" id="UP001314263"/>
    </source>
</evidence>
<evidence type="ECO:0000256" key="1">
    <source>
        <dbReference type="ARBA" id="ARBA00008315"/>
    </source>
</evidence>
<dbReference type="Proteomes" id="UP001314263">
    <property type="component" value="Unassembled WGS sequence"/>
</dbReference>
<sequence>MEQETQPANSGAPIPEDGSLAPDEAAAAVTDETEAREADKDSPRDSSSTAQSTGVPAGSSGARIHNRRRPNTAPRLGRQGLTFSSPPHVPRARPPAKTNFTYTPDQMWHIAAENQRTVKRLMDISRRKSEWVGVQESKIFIPKLNASERRRQEQQQRLEQSNAWLQRRLQAIDPFAGTAYSPQRAACSPGSAPSAQHEGSASLQDSRIPAVYDTRPSTSGNPFNQGSSPAVQAGGRPSQQGAFPAGFQLNWGSPVPPIDLAGIKNFQGSPTETEM</sequence>
<dbReference type="AlphaFoldDB" id="A0AAV1IIX0"/>
<reference evidence="3 4" key="1">
    <citation type="submission" date="2023-10" db="EMBL/GenBank/DDBJ databases">
        <authorList>
            <person name="Maclean D."/>
            <person name="Macfadyen A."/>
        </authorList>
    </citation>
    <scope>NUCLEOTIDE SEQUENCE [LARGE SCALE GENOMIC DNA]</scope>
</reference>